<evidence type="ECO:0000313" key="1">
    <source>
        <dbReference type="EMBL" id="APX91418.1"/>
    </source>
</evidence>
<proteinExistence type="predicted"/>
<dbReference type="SUPFAM" id="SSF53756">
    <property type="entry name" value="UDP-Glycosyltransferase/glycogen phosphorylase"/>
    <property type="match status" value="1"/>
</dbReference>
<accession>A0A1P8QYE1</accession>
<keyword evidence="1" id="KW-0614">Plasmid</keyword>
<organism evidence="1">
    <name type="scientific">Brevirhabdus pacifica</name>
    <dbReference type="NCBI Taxonomy" id="1267768"/>
    <lineage>
        <taxon>Bacteria</taxon>
        <taxon>Pseudomonadati</taxon>
        <taxon>Pseudomonadota</taxon>
        <taxon>Alphaproteobacteria</taxon>
        <taxon>Rhodobacterales</taxon>
        <taxon>Paracoccaceae</taxon>
        <taxon>Brevirhabdus</taxon>
    </lineage>
</organism>
<gene>
    <name evidence="1" type="ORF">BV394_16140</name>
</gene>
<dbReference type="EMBL" id="CP019127">
    <property type="protein sequence ID" value="APX91418.1"/>
    <property type="molecule type" value="Genomic_DNA"/>
</dbReference>
<reference evidence="1" key="1">
    <citation type="submission" date="2017-01" db="EMBL/GenBank/DDBJ databases">
        <title>Genomic analysis of Xuhuaishuia manganoxidans DY6-4.</title>
        <authorList>
            <person name="Wang X."/>
        </authorList>
    </citation>
    <scope>NUCLEOTIDE SEQUENCE</scope>
    <source>
        <strain evidence="1">DY6-4</strain>
        <plasmid evidence="1">unnamed</plasmid>
    </source>
</reference>
<geneLocation type="plasmid" evidence="1">
    <name>unnamed</name>
</geneLocation>
<dbReference type="OrthoDB" id="8478173at2"/>
<dbReference type="AlphaFoldDB" id="A0A1P8QYE1"/>
<sequence>MFDCWLPGFLYVRHIAERDDVDLIFVHNSESQTGQPAKEYKDFKANLQVPGWVSDFSQFGGDFNRMFDELKPDILLVTSMHYVECRSALMFAGARGAKTAFIPHGIFLLDRDKTPTAPSSGKSRLFALFTKIPRVFYYTRLFWRAHFQRYGHKKLGPALACYKSLMTRYSRWQWSADPAAQTYYAGLLDLAIIYDPSVRDHYLEHSPKIFSRTRFVLAGTLDTGKILAEARKTPTAEIMDKPADEAGEKVAYYISSPYPENFNDAGAEILADLMGRLKLVAEAGGCDRLVYRPHPGEPSWFVDRVCAKAGIERDAMPGLGGLLAADLVCSTSSSLLYVAIKLGKPILVLRSGRFKADEPYFEPLISHPKIGFDGDADPQAEAARHGDELRRLLREAPRPDLGSLLDPADALLEAAERG</sequence>
<protein>
    <submittedName>
        <fullName evidence="1">Uncharacterized protein</fullName>
    </submittedName>
</protein>
<name>A0A1P8QYE1_9RHOB</name>